<evidence type="ECO:0000313" key="3">
    <source>
        <dbReference type="Proteomes" id="UP000298179"/>
    </source>
</evidence>
<evidence type="ECO:0000256" key="1">
    <source>
        <dbReference type="SAM" id="MobiDB-lite"/>
    </source>
</evidence>
<organism evidence="2 3">
    <name type="scientific">Jiella endophytica</name>
    <dbReference type="NCBI Taxonomy" id="2558362"/>
    <lineage>
        <taxon>Bacteria</taxon>
        <taxon>Pseudomonadati</taxon>
        <taxon>Pseudomonadota</taxon>
        <taxon>Alphaproteobacteria</taxon>
        <taxon>Hyphomicrobiales</taxon>
        <taxon>Aurantimonadaceae</taxon>
        <taxon>Jiella</taxon>
    </lineage>
</organism>
<feature type="region of interest" description="Disordered" evidence="1">
    <location>
        <begin position="119"/>
        <end position="145"/>
    </location>
</feature>
<sequence length="190" mass="20257">MASLYRKTFAAGSPFGDALHEEAGHFSFEQSSVLAKSLLLTREIELAFLGRESLRAQYHAAVAAAEDLDEPKDRARHIALVEVITENRADFPPDEFVVHTGLEAGGAISTRIAPLAPAKRHRSQALAGSPLAPSPRPADLESDSNPVAMRALSRIVETLVLAADASEDGPRGGEPVFEEPLDPELAANDA</sequence>
<dbReference type="OrthoDB" id="8410315at2"/>
<comment type="caution">
    <text evidence="2">The sequence shown here is derived from an EMBL/GenBank/DDBJ whole genome shotgun (WGS) entry which is preliminary data.</text>
</comment>
<proteinExistence type="predicted"/>
<dbReference type="RefSeq" id="WP_134761097.1">
    <property type="nucleotide sequence ID" value="NZ_SOZD01000002.1"/>
</dbReference>
<name>A0A4Y8RMW1_9HYPH</name>
<dbReference type="Proteomes" id="UP000298179">
    <property type="component" value="Unassembled WGS sequence"/>
</dbReference>
<evidence type="ECO:0000313" key="2">
    <source>
        <dbReference type="EMBL" id="TFF24928.1"/>
    </source>
</evidence>
<keyword evidence="3" id="KW-1185">Reference proteome</keyword>
<feature type="region of interest" description="Disordered" evidence="1">
    <location>
        <begin position="165"/>
        <end position="190"/>
    </location>
</feature>
<dbReference type="AlphaFoldDB" id="A0A4Y8RMW1"/>
<accession>A0A4Y8RMW1</accession>
<protein>
    <submittedName>
        <fullName evidence="2">Uncharacterized protein</fullName>
    </submittedName>
</protein>
<gene>
    <name evidence="2" type="ORF">E3C22_05955</name>
</gene>
<dbReference type="EMBL" id="SOZD01000002">
    <property type="protein sequence ID" value="TFF24928.1"/>
    <property type="molecule type" value="Genomic_DNA"/>
</dbReference>
<reference evidence="2 3" key="1">
    <citation type="submission" date="2019-03" db="EMBL/GenBank/DDBJ databases">
        <title>Jiella endophytica sp. nov., a novel endophytic bacterium isolated from root of Ficus microcarpa Linn. f.</title>
        <authorList>
            <person name="Tuo L."/>
        </authorList>
    </citation>
    <scope>NUCLEOTIDE SEQUENCE [LARGE SCALE GENOMIC DNA]</scope>
    <source>
        <strain evidence="2 3">CBS5Q-3</strain>
    </source>
</reference>